<evidence type="ECO:0000313" key="1">
    <source>
        <dbReference type="EMBL" id="SHM33699.1"/>
    </source>
</evidence>
<dbReference type="RefSeq" id="WP_073499208.1">
    <property type="nucleotide sequence ID" value="NZ_FRBI01000010.1"/>
</dbReference>
<reference evidence="1 2" key="1">
    <citation type="submission" date="2016-11" db="EMBL/GenBank/DDBJ databases">
        <authorList>
            <person name="Jaros S."/>
            <person name="Januszkiewicz K."/>
            <person name="Wedrychowicz H."/>
        </authorList>
    </citation>
    <scope>NUCLEOTIDE SEQUENCE [LARGE SCALE GENOMIC DNA]</scope>
    <source>
        <strain evidence="1 2">CGMCC 4.2025</strain>
    </source>
</reference>
<protein>
    <submittedName>
        <fullName evidence="1">Uncharacterized protein</fullName>
    </submittedName>
</protein>
<dbReference type="STRING" id="310782.SAMN05216499_11092"/>
<dbReference type="EMBL" id="FRBI01000010">
    <property type="protein sequence ID" value="SHM33699.1"/>
    <property type="molecule type" value="Genomic_DNA"/>
</dbReference>
<dbReference type="AlphaFoldDB" id="A0A1M7HZ81"/>
<sequence>MTTSGGPFISDAERFAQALARTVSDPELRALPLAGGVDQWADNTDLLGQPRAIRAAVDALGET</sequence>
<organism evidence="1 2">
    <name type="scientific">Actinacidiphila paucisporea</name>
    <dbReference type="NCBI Taxonomy" id="310782"/>
    <lineage>
        <taxon>Bacteria</taxon>
        <taxon>Bacillati</taxon>
        <taxon>Actinomycetota</taxon>
        <taxon>Actinomycetes</taxon>
        <taxon>Kitasatosporales</taxon>
        <taxon>Streptomycetaceae</taxon>
        <taxon>Actinacidiphila</taxon>
    </lineage>
</organism>
<dbReference type="Proteomes" id="UP000184111">
    <property type="component" value="Unassembled WGS sequence"/>
</dbReference>
<dbReference type="OrthoDB" id="3030at2"/>
<keyword evidence="2" id="KW-1185">Reference proteome</keyword>
<accession>A0A1M7HZ81</accession>
<evidence type="ECO:0000313" key="2">
    <source>
        <dbReference type="Proteomes" id="UP000184111"/>
    </source>
</evidence>
<gene>
    <name evidence="1" type="ORF">SAMN05216499_11092</name>
</gene>
<proteinExistence type="predicted"/>
<name>A0A1M7HZ81_9ACTN</name>